<reference evidence="1" key="1">
    <citation type="submission" date="2020-09" db="EMBL/GenBank/DDBJ databases">
        <title>Genomic insights into the novelty and pathogenicity of a unique biofilm-forming Enterococcus sp. bacteria (Enterococcus lacertideformus) identified in reptiles.</title>
        <authorList>
            <person name="Agius J.E."/>
            <person name="Phalen D.N."/>
            <person name="Rose K."/>
            <person name="Eden J.-S."/>
        </authorList>
    </citation>
    <scope>NUCLEOTIDE SEQUENCE</scope>
    <source>
        <strain evidence="1">PHRS 0518</strain>
    </source>
</reference>
<gene>
    <name evidence="1" type="ORF">IC227_04200</name>
</gene>
<proteinExistence type="predicted"/>
<comment type="caution">
    <text evidence="1">The sequence shown here is derived from an EMBL/GenBank/DDBJ whole genome shotgun (WGS) entry which is preliminary data.</text>
</comment>
<evidence type="ECO:0000313" key="2">
    <source>
        <dbReference type="Proteomes" id="UP000637757"/>
    </source>
</evidence>
<evidence type="ECO:0000313" key="1">
    <source>
        <dbReference type="EMBL" id="MBF8807719.1"/>
    </source>
</evidence>
<keyword evidence="2" id="KW-1185">Reference proteome</keyword>
<organism evidence="1 2">
    <name type="scientific">Enterococcus lacertideformus</name>
    <dbReference type="NCBI Taxonomy" id="2771493"/>
    <lineage>
        <taxon>Bacteria</taxon>
        <taxon>Bacillati</taxon>
        <taxon>Bacillota</taxon>
        <taxon>Bacilli</taxon>
        <taxon>Lactobacillales</taxon>
        <taxon>Enterococcaceae</taxon>
        <taxon>Enterococcus</taxon>
    </lineage>
</organism>
<name>A0A931F8D1_9ENTE</name>
<dbReference type="GO" id="GO:0016740">
    <property type="term" value="F:transferase activity"/>
    <property type="evidence" value="ECO:0007669"/>
    <property type="project" value="UniProtKB-KW"/>
</dbReference>
<dbReference type="AlphaFoldDB" id="A0A931F8D1"/>
<sequence length="47" mass="5474">YSLMLDLKILLQTIKILFDKMSSQGLKEDENVNSLSEIAFPKERIFN</sequence>
<protein>
    <submittedName>
        <fullName evidence="1">Sugar transferase</fullName>
    </submittedName>
</protein>
<dbReference type="Proteomes" id="UP000637757">
    <property type="component" value="Unassembled WGS sequence"/>
</dbReference>
<accession>A0A931F8D1</accession>
<dbReference type="EMBL" id="JADAKE010000012">
    <property type="protein sequence ID" value="MBF8807719.1"/>
    <property type="molecule type" value="Genomic_DNA"/>
</dbReference>
<keyword evidence="1" id="KW-0808">Transferase</keyword>
<feature type="non-terminal residue" evidence="1">
    <location>
        <position position="1"/>
    </location>
</feature>